<reference evidence="3" key="1">
    <citation type="journal article" date="2019" name="Int. J. Syst. Evol. Microbiol.">
        <title>The Global Catalogue of Microorganisms (GCM) 10K type strain sequencing project: providing services to taxonomists for standard genome sequencing and annotation.</title>
        <authorList>
            <consortium name="The Broad Institute Genomics Platform"/>
            <consortium name="The Broad Institute Genome Sequencing Center for Infectious Disease"/>
            <person name="Wu L."/>
            <person name="Ma J."/>
        </authorList>
    </citation>
    <scope>NUCLEOTIDE SEQUENCE [LARGE SCALE GENOMIC DNA]</scope>
    <source>
        <strain evidence="3">NBRC 108565</strain>
    </source>
</reference>
<evidence type="ECO:0000256" key="1">
    <source>
        <dbReference type="SAM" id="MobiDB-lite"/>
    </source>
</evidence>
<evidence type="ECO:0000313" key="3">
    <source>
        <dbReference type="Proteomes" id="UP001321475"/>
    </source>
</evidence>
<dbReference type="Proteomes" id="UP001321475">
    <property type="component" value="Chromosome"/>
</dbReference>
<feature type="compositionally biased region" description="Acidic residues" evidence="1">
    <location>
        <begin position="46"/>
        <end position="56"/>
    </location>
</feature>
<proteinExistence type="predicted"/>
<sequence>MSDAVETTDVPADVAGGDGPVPNGPAPEAPADGPGADAQTSGAVVEADELAFDVEDLPGVRPPRWRRSSWSPTSRS</sequence>
<protein>
    <submittedName>
        <fullName evidence="2">Uncharacterized protein</fullName>
    </submittedName>
</protein>
<name>A0ABM8G622_9CELL</name>
<gene>
    <name evidence="2" type="ORF">GCM10025865_28850</name>
</gene>
<accession>A0ABM8G622</accession>
<keyword evidence="3" id="KW-1185">Reference proteome</keyword>
<feature type="region of interest" description="Disordered" evidence="1">
    <location>
        <begin position="1"/>
        <end position="76"/>
    </location>
</feature>
<dbReference type="EMBL" id="AP027729">
    <property type="protein sequence ID" value="BDZ43586.1"/>
    <property type="molecule type" value="Genomic_DNA"/>
</dbReference>
<feature type="compositionally biased region" description="Low complexity" evidence="1">
    <location>
        <begin position="29"/>
        <end position="38"/>
    </location>
</feature>
<evidence type="ECO:0000313" key="2">
    <source>
        <dbReference type="EMBL" id="BDZ43586.1"/>
    </source>
</evidence>
<organism evidence="2 3">
    <name type="scientific">Paraoerskovia sediminicola</name>
    <dbReference type="NCBI Taxonomy" id="1138587"/>
    <lineage>
        <taxon>Bacteria</taxon>
        <taxon>Bacillati</taxon>
        <taxon>Actinomycetota</taxon>
        <taxon>Actinomycetes</taxon>
        <taxon>Micrococcales</taxon>
        <taxon>Cellulomonadaceae</taxon>
        <taxon>Paraoerskovia</taxon>
    </lineage>
</organism>